<dbReference type="RefSeq" id="WP_404675818.1">
    <property type="nucleotide sequence ID" value="NZ_JBJDOT010000021.1"/>
</dbReference>
<dbReference type="Proteomes" id="UP001620262">
    <property type="component" value="Unassembled WGS sequence"/>
</dbReference>
<accession>A0ABW8KZD0</accession>
<protein>
    <recommendedName>
        <fullName evidence="3">Adhesin</fullName>
    </recommendedName>
</protein>
<comment type="caution">
    <text evidence="1">The sequence shown here is derived from an EMBL/GenBank/DDBJ whole genome shotgun (WGS) entry which is preliminary data.</text>
</comment>
<evidence type="ECO:0008006" key="3">
    <source>
        <dbReference type="Google" id="ProtNLM"/>
    </source>
</evidence>
<proteinExistence type="predicted"/>
<evidence type="ECO:0000313" key="1">
    <source>
        <dbReference type="EMBL" id="MFK3865132.1"/>
    </source>
</evidence>
<evidence type="ECO:0000313" key="2">
    <source>
        <dbReference type="Proteomes" id="UP001620262"/>
    </source>
</evidence>
<sequence>MSNEIAMIKNKLEGLMLSIIDDTRIEDFCFTDNFVIATIGIKDGPICAPVLDYEITGDESLIIDKDSFNIEWKQVVFEGNTISVIRNNKPALYRVAPDKKQ</sequence>
<dbReference type="EMBL" id="JBJDOT010000021">
    <property type="protein sequence ID" value="MFK3865132.1"/>
    <property type="molecule type" value="Genomic_DNA"/>
</dbReference>
<organism evidence="1 2">
    <name type="scientific">Pseudoalteromonas rhizosphaerae</name>
    <dbReference type="NCBI Taxonomy" id="2518973"/>
    <lineage>
        <taxon>Bacteria</taxon>
        <taxon>Pseudomonadati</taxon>
        <taxon>Pseudomonadota</taxon>
        <taxon>Gammaproteobacteria</taxon>
        <taxon>Alteromonadales</taxon>
        <taxon>Pseudoalteromonadaceae</taxon>
        <taxon>Pseudoalteromonas</taxon>
    </lineage>
</organism>
<name>A0ABW8KZD0_9GAMM</name>
<gene>
    <name evidence="1" type="ORF">ACI2JU_14835</name>
</gene>
<reference evidence="1 2" key="1">
    <citation type="submission" date="2024-11" db="EMBL/GenBank/DDBJ databases">
        <title>The Natural Products Discovery Center: Release of the First 8490 Sequenced Strains for Exploring Actinobacteria Biosynthetic Diversity.</title>
        <authorList>
            <person name="Kalkreuter E."/>
            <person name="Kautsar S.A."/>
            <person name="Yang D."/>
            <person name="Bader C.D."/>
            <person name="Teijaro C.N."/>
            <person name="Fluegel L."/>
            <person name="Davis C.M."/>
            <person name="Simpson J.R."/>
            <person name="Lauterbach L."/>
            <person name="Steele A.D."/>
            <person name="Gui C."/>
            <person name="Meng S."/>
            <person name="Li G."/>
            <person name="Viehrig K."/>
            <person name="Ye F."/>
            <person name="Su P."/>
            <person name="Kiefer A.F."/>
            <person name="Nichols A."/>
            <person name="Cepeda A.J."/>
            <person name="Yan W."/>
            <person name="Fan B."/>
            <person name="Jiang Y."/>
            <person name="Adhikari A."/>
            <person name="Zheng C.-J."/>
            <person name="Schuster L."/>
            <person name="Cowan T.M."/>
            <person name="Smanski M.J."/>
            <person name="Chevrette M.G."/>
            <person name="De Carvalho L.P.S."/>
            <person name="Shen B."/>
        </authorList>
    </citation>
    <scope>NUCLEOTIDE SEQUENCE [LARGE SCALE GENOMIC DNA]</scope>
    <source>
        <strain evidence="1 2">NPDC078403</strain>
    </source>
</reference>
<keyword evidence="2" id="KW-1185">Reference proteome</keyword>